<dbReference type="GO" id="GO:0017000">
    <property type="term" value="P:antibiotic biosynthetic process"/>
    <property type="evidence" value="ECO:0007669"/>
    <property type="project" value="UniProtKB-KW"/>
</dbReference>
<dbReference type="Pfam" id="PF00550">
    <property type="entry name" value="PP-binding"/>
    <property type="match status" value="1"/>
</dbReference>
<dbReference type="FunFam" id="3.40.50.980:FF:000001">
    <property type="entry name" value="Non-ribosomal peptide synthetase"/>
    <property type="match status" value="1"/>
</dbReference>
<name>A0A552E929_MICAE</name>
<evidence type="ECO:0000313" key="7">
    <source>
        <dbReference type="EMBL" id="TRU30997.1"/>
    </source>
</evidence>
<keyword evidence="4" id="KW-0597">Phosphoprotein</keyword>
<keyword evidence="3" id="KW-0596">Phosphopantetheine</keyword>
<protein>
    <submittedName>
        <fullName evidence="7">Amino acid adenylation domain-containing protein</fullName>
    </submittedName>
</protein>
<reference evidence="7 8" key="1">
    <citation type="submission" date="2019-01" db="EMBL/GenBank/DDBJ databases">
        <title>Coherence of Microcystis species and biogeography revealed through population genomics.</title>
        <authorList>
            <person name="Perez-Carrascal O.M."/>
            <person name="Terrat Y."/>
            <person name="Giani A."/>
            <person name="Fortin N."/>
            <person name="Tromas N."/>
            <person name="Shapiro B.J."/>
        </authorList>
    </citation>
    <scope>NUCLEOTIDE SEQUENCE [LARGE SCALE GENOMIC DNA]</scope>
    <source>
        <strain evidence="7">Ma_QC_B_20070730_S2</strain>
    </source>
</reference>
<dbReference type="Gene3D" id="3.40.50.980">
    <property type="match status" value="2"/>
</dbReference>
<dbReference type="EMBL" id="SFBK01000017">
    <property type="protein sequence ID" value="TRU30997.1"/>
    <property type="molecule type" value="Genomic_DNA"/>
</dbReference>
<dbReference type="Gene3D" id="3.30.559.10">
    <property type="entry name" value="Chloramphenicol acetyltransferase-like domain"/>
    <property type="match status" value="3"/>
</dbReference>
<dbReference type="PANTHER" id="PTHR45398:SF1">
    <property type="entry name" value="ENZYME, PUTATIVE (JCVI)-RELATED"/>
    <property type="match status" value="1"/>
</dbReference>
<comment type="cofactor">
    <cofactor evidence="1">
        <name>pantetheine 4'-phosphate</name>
        <dbReference type="ChEBI" id="CHEBI:47942"/>
    </cofactor>
</comment>
<dbReference type="InterPro" id="IPR023213">
    <property type="entry name" value="CAT-like_dom_sf"/>
</dbReference>
<dbReference type="FunFam" id="1.10.1200.10:FF:000005">
    <property type="entry name" value="Nonribosomal peptide synthetase 1"/>
    <property type="match status" value="1"/>
</dbReference>
<dbReference type="CDD" id="cd19534">
    <property type="entry name" value="E_NRPS"/>
    <property type="match status" value="1"/>
</dbReference>
<gene>
    <name evidence="7" type="ORF">EWV80_01000</name>
</gene>
<dbReference type="Gene3D" id="2.30.38.10">
    <property type="entry name" value="Luciferase, Domain 3"/>
    <property type="match status" value="1"/>
</dbReference>
<evidence type="ECO:0000256" key="2">
    <source>
        <dbReference type="ARBA" id="ARBA00006432"/>
    </source>
</evidence>
<sequence>MINSEKIEGFRLSPQQKHLWLLAQENPSSYYRTQGSFLLKGVLDKECLLKSLTLTIERLEILRTAFYNLPEMTIPLQVIKAPYLPVVEQYNCQKDSKEKQLNKLEAIFNERLQRPLDIEKLPFLEVALIELSVNEIILVISLPSLCADRSSLSYLMAEIVSCYDQQESEVTRDEPFQYIDFSEWQNELLESTETLAGREYWQQENTRENISLELPLSRQNYRELVSDFEPKFVSVTLEQQQLESLKDLAQKYQVSEQDWLLSCFLILLSRMTSQEEISLGLACDNRHYEDLSQSIGLMTKYLPLSVTLDYSLSFVNFCQQIAQKNKDFSQWQDYFIPQVGELVKQGITFEVELNANKNIHLTDLDWSLIQQFSCLQPYQLNVCCLRYAQNIEIEFHYNSNSFSSEVIENWLQNYCTLLMNVSANPRQKIEALDILTDQQKERILLQFNPSLVTQKSENYLNTSCIHHLFEKQAKINPQEIALVFEDESLTYDQLNLLSNRLAHHLHNLGLQPDERVGLCLERSHWMVISLLGVLKAGGAYVPLDPTLPPERIKFMIENSQARWVVTQPNLTSLLSLNLAQLVILDNERNILDGYSEENLQTEVKPENLAYIIYTSGSTGKPKGVGIEHRQLFNYLEGIKERLNLPLGASYGLISTFGADLGNTVIFPSLCGGGCLHIISQEKMTDPIALANYYQKKGEIDCLKIVPSHLSALLNESPNPSQLLPKKCLVLGGETTTWRLIETIQSLAPHCRTINHYGPTETTVGVLTYEITQSTIERVTKSVPLGIPLPNTQIFLLDSQLRPVPIGFPGEIYIGGENLARGYLNQSSSSDDSFNQHFSLKVQNSYLKLKITKGQWFNQEAKFKITTTHNRRYSSKNQKIKLSERLYRTGDLARYLPDGNIEFLGRVDHQVKLHGFRIELGEVESQLMNYPAITSVKVLVLEFTKGEKQLVAYLVPDGKNRPKVAELRQFLEKSLPKFMIPSRFVFLERLPLTQNGKLDSKKLPLLETGREQIESDYVAPNTENEKILAKIWSEVLHIDRVGLNDNFFELGGDSILSIQIAARAKVLGLNLKPIDLFQYQTFAELVKILKNQEIKLELGDNKGEVPLTPIQEWFFQQSLSNPHHWNMSILLDIPWDLSRTETETLVNALIAHHDSLRLRFSPTENGWIQRYTEVKDITPCLEIDLAKVTDAALSSILGIEATKIQKSLSLDNPLLLRVVRFNLGKKWGVRLLFVVHHLLMDGISWRIWLEDLDTAYNQLQKGEKIDLGNKTTSFQYWAQKLRNYAQSESILSELDYWLAQFPSSPVYLPRIEQQVTKYERRMEKVKVFLEKETTEAILSQVSRLNHTQINELVLCGLLRTYQSWTGKNELWIELEGHGRETLFEEVDISRTIGWFTTRFPLLFSCDPSLSPLEMLQVVKGTLRQIPHGGIGYGILRYLNQQRKIKEKFNHLPQPELCFNYLGKFTQKNTIFSLSWENRGIEKSGLGENTPSISLDTMVIDGQIYLEWTYNPELYQRETIEKLAIDTVNEIKNLITDFLDGRHHYHPSDFPLASLTKSQLDYISKQFSEIADIYPLSSLQQGLLFHCLYEKASNLYFQQKVFTLEGEINQNYFRRAWEKVVNRHDSLKTAFIWQDLPTPLQVVLPEITLPWTSENWENLSPRQQDAALDNYLRIDLERGFSFSDAPLMRIALIKLSTSKYYLIWSHHHLLLDGWCNGIIFQEIFTIYQALSQGIEEELPPAPHYKDYINWLGHKNDSAAEQFWKKALKGIKGSTRWGIESTGINSATTRGKEQSIFSKEITNQLNNWAKLNHLTLNTIIQGCFALLLSRYSGEDEVIFGATVSGRSPEISGVESLVGLLINTIPVKVLIISDQNFLGWLKQLQQQQIEYLEHQYSPLVQIQQWSNLNNGNQLFESFITVENYPINSELRGEKIKIVDVQSFSPTNYSFNLTVEFDPDLSMVIDYDCQKFTATDIYRVLTQLQNLIENVTNYAEQTLSEIIITTTNPEETEQLLNSFNADFD</sequence>
<organism evidence="7 8">
    <name type="scientific">Microcystis aeruginosa Ma_QC_B_20070730_S2</name>
    <dbReference type="NCBI Taxonomy" id="2486256"/>
    <lineage>
        <taxon>Bacteria</taxon>
        <taxon>Bacillati</taxon>
        <taxon>Cyanobacteriota</taxon>
        <taxon>Cyanophyceae</taxon>
        <taxon>Oscillatoriophycideae</taxon>
        <taxon>Chroococcales</taxon>
        <taxon>Microcystaceae</taxon>
        <taxon>Microcystis</taxon>
    </lineage>
</organism>
<dbReference type="Pfam" id="PF00668">
    <property type="entry name" value="Condensation"/>
    <property type="match status" value="3"/>
</dbReference>
<accession>A0A552E929</accession>
<evidence type="ECO:0000256" key="3">
    <source>
        <dbReference type="ARBA" id="ARBA00022450"/>
    </source>
</evidence>
<dbReference type="Pfam" id="PF00501">
    <property type="entry name" value="AMP-binding"/>
    <property type="match status" value="1"/>
</dbReference>
<dbReference type="InterPro" id="IPR009081">
    <property type="entry name" value="PP-bd_ACP"/>
</dbReference>
<dbReference type="Pfam" id="PF13193">
    <property type="entry name" value="AMP-binding_C"/>
    <property type="match status" value="1"/>
</dbReference>
<dbReference type="GO" id="GO:0008610">
    <property type="term" value="P:lipid biosynthetic process"/>
    <property type="evidence" value="ECO:0007669"/>
    <property type="project" value="UniProtKB-ARBA"/>
</dbReference>
<dbReference type="InterPro" id="IPR020845">
    <property type="entry name" value="AMP-binding_CS"/>
</dbReference>
<dbReference type="CDD" id="cd19543">
    <property type="entry name" value="DCL_NRPS"/>
    <property type="match status" value="1"/>
</dbReference>
<keyword evidence="5" id="KW-0045">Antibiotic biosynthesis</keyword>
<dbReference type="GO" id="GO:0044550">
    <property type="term" value="P:secondary metabolite biosynthetic process"/>
    <property type="evidence" value="ECO:0007669"/>
    <property type="project" value="UniProtKB-ARBA"/>
</dbReference>
<dbReference type="InterPro" id="IPR025110">
    <property type="entry name" value="AMP-bd_C"/>
</dbReference>
<dbReference type="Gene3D" id="1.10.1200.10">
    <property type="entry name" value="ACP-like"/>
    <property type="match status" value="1"/>
</dbReference>
<evidence type="ECO:0000259" key="6">
    <source>
        <dbReference type="PROSITE" id="PS50075"/>
    </source>
</evidence>
<proteinExistence type="inferred from homology"/>
<dbReference type="SUPFAM" id="SSF47336">
    <property type="entry name" value="ACP-like"/>
    <property type="match status" value="1"/>
</dbReference>
<dbReference type="CDD" id="cd05930">
    <property type="entry name" value="A_NRPS"/>
    <property type="match status" value="1"/>
</dbReference>
<comment type="caution">
    <text evidence="7">The sequence shown here is derived from an EMBL/GenBank/DDBJ whole genome shotgun (WGS) entry which is preliminary data.</text>
</comment>
<dbReference type="GO" id="GO:0003824">
    <property type="term" value="F:catalytic activity"/>
    <property type="evidence" value="ECO:0007669"/>
    <property type="project" value="InterPro"/>
</dbReference>
<comment type="similarity">
    <text evidence="2">Belongs to the ATP-dependent AMP-binding enzyme family.</text>
</comment>
<dbReference type="SUPFAM" id="SSF56801">
    <property type="entry name" value="Acetyl-CoA synthetase-like"/>
    <property type="match status" value="1"/>
</dbReference>
<dbReference type="NCBIfam" id="TIGR01720">
    <property type="entry name" value="NRPS-para261"/>
    <property type="match status" value="1"/>
</dbReference>
<feature type="domain" description="Carrier" evidence="6">
    <location>
        <begin position="1018"/>
        <end position="1092"/>
    </location>
</feature>
<dbReference type="InterPro" id="IPR010060">
    <property type="entry name" value="NRPS_synth"/>
</dbReference>
<dbReference type="PROSITE" id="PS50075">
    <property type="entry name" value="CARRIER"/>
    <property type="match status" value="1"/>
</dbReference>
<evidence type="ECO:0000256" key="5">
    <source>
        <dbReference type="ARBA" id="ARBA00023194"/>
    </source>
</evidence>
<dbReference type="PROSITE" id="PS00012">
    <property type="entry name" value="PHOSPHOPANTETHEINE"/>
    <property type="match status" value="1"/>
</dbReference>
<dbReference type="SUPFAM" id="SSF52777">
    <property type="entry name" value="CoA-dependent acyltransferases"/>
    <property type="match status" value="6"/>
</dbReference>
<evidence type="ECO:0000256" key="4">
    <source>
        <dbReference type="ARBA" id="ARBA00022553"/>
    </source>
</evidence>
<evidence type="ECO:0000256" key="1">
    <source>
        <dbReference type="ARBA" id="ARBA00001957"/>
    </source>
</evidence>
<dbReference type="InterPro" id="IPR045851">
    <property type="entry name" value="AMP-bd_C_sf"/>
</dbReference>
<dbReference type="PANTHER" id="PTHR45398">
    <property type="match status" value="1"/>
</dbReference>
<dbReference type="Gene3D" id="3.30.300.30">
    <property type="match status" value="1"/>
</dbReference>
<dbReference type="InterPro" id="IPR036736">
    <property type="entry name" value="ACP-like_sf"/>
</dbReference>
<dbReference type="NCBIfam" id="TIGR01733">
    <property type="entry name" value="AA-adenyl-dom"/>
    <property type="match status" value="1"/>
</dbReference>
<dbReference type="PROSITE" id="PS00455">
    <property type="entry name" value="AMP_BINDING"/>
    <property type="match status" value="1"/>
</dbReference>
<dbReference type="InterPro" id="IPR001242">
    <property type="entry name" value="Condensation_dom"/>
</dbReference>
<dbReference type="InterPro" id="IPR010071">
    <property type="entry name" value="AA_adenyl_dom"/>
</dbReference>
<dbReference type="InterPro" id="IPR006162">
    <property type="entry name" value="Ppantetheine_attach_site"/>
</dbReference>
<dbReference type="Gene3D" id="3.30.559.30">
    <property type="entry name" value="Nonribosomal peptide synthetase, condensation domain"/>
    <property type="match status" value="3"/>
</dbReference>
<dbReference type="Proteomes" id="UP000320551">
    <property type="component" value="Unassembled WGS sequence"/>
</dbReference>
<dbReference type="InterPro" id="IPR000873">
    <property type="entry name" value="AMP-dep_synth/lig_dom"/>
</dbReference>
<evidence type="ECO:0000313" key="8">
    <source>
        <dbReference type="Proteomes" id="UP000320551"/>
    </source>
</evidence>
<dbReference type="FunFam" id="3.30.300.30:FF:000010">
    <property type="entry name" value="Enterobactin synthetase component F"/>
    <property type="match status" value="1"/>
</dbReference>